<protein>
    <submittedName>
        <fullName evidence="1">Uncharacterized protein</fullName>
    </submittedName>
</protein>
<gene>
    <name evidence="1" type="ORF">METZ01_LOCUS473308</name>
</gene>
<accession>A0A383BKN4</accession>
<evidence type="ECO:0000313" key="1">
    <source>
        <dbReference type="EMBL" id="SVE20454.1"/>
    </source>
</evidence>
<organism evidence="1">
    <name type="scientific">marine metagenome</name>
    <dbReference type="NCBI Taxonomy" id="408172"/>
    <lineage>
        <taxon>unclassified sequences</taxon>
        <taxon>metagenomes</taxon>
        <taxon>ecological metagenomes</taxon>
    </lineage>
</organism>
<proteinExistence type="predicted"/>
<dbReference type="AlphaFoldDB" id="A0A383BKN4"/>
<dbReference type="EMBL" id="UINC01201216">
    <property type="protein sequence ID" value="SVE20454.1"/>
    <property type="molecule type" value="Genomic_DNA"/>
</dbReference>
<reference evidence="1" key="1">
    <citation type="submission" date="2018-05" db="EMBL/GenBank/DDBJ databases">
        <authorList>
            <person name="Lanie J.A."/>
            <person name="Ng W.-L."/>
            <person name="Kazmierczak K.M."/>
            <person name="Andrzejewski T.M."/>
            <person name="Davidsen T.M."/>
            <person name="Wayne K.J."/>
            <person name="Tettelin H."/>
            <person name="Glass J.I."/>
            <person name="Rusch D."/>
            <person name="Podicherti R."/>
            <person name="Tsui H.-C.T."/>
            <person name="Winkler M.E."/>
        </authorList>
    </citation>
    <scope>NUCLEOTIDE SEQUENCE</scope>
</reference>
<name>A0A383BKN4_9ZZZZ</name>
<sequence>MDNGISATLVGVLQGSISLDLGRLHIDVSDYEQ</sequence>